<dbReference type="Proteomes" id="UP000829708">
    <property type="component" value="Chromosome"/>
</dbReference>
<reference evidence="3" key="1">
    <citation type="journal article" date="2024" name="J Bioinform Genom">
        <title>Complete genome sequence of the type strain bacterium Sphaerochaeta associata GLS2t (VKM B-2742)t.</title>
        <authorList>
            <person name="Troshina O.Y."/>
            <person name="Tepeeva A.N."/>
            <person name="Arzamasceva V.O."/>
            <person name="Whitman W.B."/>
            <person name="Varghese N."/>
            <person name="Shapiro N."/>
            <person name="Woyke T."/>
            <person name="Kripides N.C."/>
            <person name="Vasilenko O.V."/>
        </authorList>
    </citation>
    <scope>NUCLEOTIDE SEQUENCE [LARGE SCALE GENOMIC DNA]</scope>
    <source>
        <strain evidence="3">GLS2T</strain>
    </source>
</reference>
<evidence type="ECO:0000259" key="1">
    <source>
        <dbReference type="Pfam" id="PF00082"/>
    </source>
</evidence>
<protein>
    <submittedName>
        <fullName evidence="2">S8 family peptidase</fullName>
    </submittedName>
</protein>
<dbReference type="SUPFAM" id="SSF52743">
    <property type="entry name" value="Subtilisin-like"/>
    <property type="match status" value="1"/>
</dbReference>
<name>A0ABY4DAV3_9SPIR</name>
<dbReference type="Pfam" id="PF00082">
    <property type="entry name" value="Peptidase_S8"/>
    <property type="match status" value="1"/>
</dbReference>
<proteinExistence type="predicted"/>
<gene>
    <name evidence="2" type="ORF">MUG09_01295</name>
</gene>
<dbReference type="CDD" id="cd04847">
    <property type="entry name" value="Peptidases_S8_Subtilisin_like_2"/>
    <property type="match status" value="1"/>
</dbReference>
<dbReference type="Gene3D" id="3.40.50.200">
    <property type="entry name" value="Peptidase S8/S53 domain"/>
    <property type="match status" value="1"/>
</dbReference>
<evidence type="ECO:0000313" key="2">
    <source>
        <dbReference type="EMBL" id="UOM51406.1"/>
    </source>
</evidence>
<dbReference type="InterPro" id="IPR034074">
    <property type="entry name" value="Y4bN_pept_dom"/>
</dbReference>
<dbReference type="InterPro" id="IPR000209">
    <property type="entry name" value="Peptidase_S8/S53_dom"/>
</dbReference>
<organism evidence="2 3">
    <name type="scientific">Sphaerochaeta associata</name>
    <dbReference type="NCBI Taxonomy" id="1129264"/>
    <lineage>
        <taxon>Bacteria</taxon>
        <taxon>Pseudomonadati</taxon>
        <taxon>Spirochaetota</taxon>
        <taxon>Spirochaetia</taxon>
        <taxon>Spirochaetales</taxon>
        <taxon>Sphaerochaetaceae</taxon>
        <taxon>Sphaerochaeta</taxon>
    </lineage>
</organism>
<dbReference type="EMBL" id="CP094929">
    <property type="protein sequence ID" value="UOM51406.1"/>
    <property type="molecule type" value="Genomic_DNA"/>
</dbReference>
<sequence>MKPEKLPIIRFSHRKIDEQRTEGRGDNTPPKWLLPDEMLIPHSKKLLTEFQSFSNQFSKRMKDQSTVPFVFLVKLFEKATAKSRRAYIVDLFQDERKNSIIGLVDTDKLLVKLDSSDHDRTIQSKINDYQSNRRALSCIESFLDFSPILYKSEEESSCSYKVKLIDYQDYELNLAIQRQFEQTLQTSSIEFNKTLYTSQLPIYKVGNIASTVLDSFQHDDTYDMIFSIEPMPRYTISLDSLSQDSDIAILTPKPDVNYKTLGILDSGIAGIPHIAPWLSEKSWSPYPSSAINKDHGTFIAGIALYGDTCEEHDWIGHSGIKLFDATVVPDTSKEGLEEDELIHNIQEAITANQTDVKIWNISISITHPVKDNRFSDFALALDNLQDRYNILICKSTGNCDNFLHGKPKGRIYEGADSVRSLVVGSLAHKKGLHDISDIDNPSPFTRIGPGPEFIIKPEVSHYGGNAGIFPNGKLSTTGVTSFTAKGNLATDCGTSFSTPRIASLATGLYQKLDSEFDPLLLKALIIHSASYSKNLKIPETERSKQLGFGVPKNIQEILFNDPYEVTLILRETLYKRHFIDIMDFPMPQGLIRDGLYTGQVIATLVYEPILDATQGPEYCQSNIDIKFGSYDEKASRDISKPTILNPVGHAGAQNLLVDTMYSRTKMRSNQDSFALKERLLIKYADKYYPVKKYAVDFDDMSDTNKHKYLTQEKLWYLQLKGLYRNHTEQKAAFESRNLSQELCLVMTIRDPEKQVAVYDAVTQALDLNNFWHDNIRLTSEVSVSV</sequence>
<accession>A0ABY4DAV3</accession>
<feature type="domain" description="Peptidase S8/S53" evidence="1">
    <location>
        <begin position="261"/>
        <end position="548"/>
    </location>
</feature>
<keyword evidence="3" id="KW-1185">Reference proteome</keyword>
<evidence type="ECO:0000313" key="3">
    <source>
        <dbReference type="Proteomes" id="UP000829708"/>
    </source>
</evidence>
<dbReference type="RefSeq" id="WP_244772775.1">
    <property type="nucleotide sequence ID" value="NZ_CP094929.1"/>
</dbReference>
<dbReference type="InterPro" id="IPR036852">
    <property type="entry name" value="Peptidase_S8/S53_dom_sf"/>
</dbReference>